<dbReference type="Proteomes" id="UP000694844">
    <property type="component" value="Chromosome 5"/>
</dbReference>
<dbReference type="KEGG" id="cvn:111138236"/>
<dbReference type="AlphaFoldDB" id="A0A8B8F0M2"/>
<dbReference type="GeneID" id="111138236"/>
<keyword evidence="1" id="KW-0812">Transmembrane</keyword>
<dbReference type="RefSeq" id="XP_022345809.1">
    <property type="nucleotide sequence ID" value="XM_022490101.1"/>
</dbReference>
<sequence length="210" mass="23549">MDHLQKMALSITYVHFMWSISCTLYFSSALSTFPPNFCPNEPNAMTCCTGYYLSDGKENKTCLECVGAIGRNCSVPCPPRFYGKSCKLQCQCSESQCDRVKGCLKISKASVLDALRNLFGPHWLIIAVGGVILLFIAICPVLIYVIIRNRKRNRIQRETRSGSNRAYVSHTLPFEPTSAYEGMICTPHASTEYLSVSFQSKPVDNPTRYM</sequence>
<evidence type="ECO:0000313" key="2">
    <source>
        <dbReference type="Proteomes" id="UP000694844"/>
    </source>
</evidence>
<dbReference type="Gene3D" id="2.170.300.10">
    <property type="entry name" value="Tie2 ligand-binding domain superfamily"/>
    <property type="match status" value="1"/>
</dbReference>
<protein>
    <submittedName>
        <fullName evidence="3">Uncharacterized protein LOC111138236</fullName>
    </submittedName>
</protein>
<keyword evidence="1" id="KW-1133">Transmembrane helix</keyword>
<keyword evidence="2" id="KW-1185">Reference proteome</keyword>
<name>A0A8B8F0M2_CRAVI</name>
<evidence type="ECO:0000313" key="3">
    <source>
        <dbReference type="RefSeq" id="XP_022345809.1"/>
    </source>
</evidence>
<organism evidence="2 3">
    <name type="scientific">Crassostrea virginica</name>
    <name type="common">Eastern oyster</name>
    <dbReference type="NCBI Taxonomy" id="6565"/>
    <lineage>
        <taxon>Eukaryota</taxon>
        <taxon>Metazoa</taxon>
        <taxon>Spiralia</taxon>
        <taxon>Lophotrochozoa</taxon>
        <taxon>Mollusca</taxon>
        <taxon>Bivalvia</taxon>
        <taxon>Autobranchia</taxon>
        <taxon>Pteriomorphia</taxon>
        <taxon>Ostreida</taxon>
        <taxon>Ostreoidea</taxon>
        <taxon>Ostreidae</taxon>
        <taxon>Crassostrea</taxon>
    </lineage>
</organism>
<reference evidence="3" key="1">
    <citation type="submission" date="2025-08" db="UniProtKB">
        <authorList>
            <consortium name="RefSeq"/>
        </authorList>
    </citation>
    <scope>IDENTIFICATION</scope>
    <source>
        <tissue evidence="3">Whole sample</tissue>
    </source>
</reference>
<dbReference type="OrthoDB" id="7613524at2759"/>
<gene>
    <name evidence="3" type="primary">LOC111138236</name>
</gene>
<dbReference type="PROSITE" id="PS51257">
    <property type="entry name" value="PROKAR_LIPOPROTEIN"/>
    <property type="match status" value="1"/>
</dbReference>
<feature type="transmembrane region" description="Helical" evidence="1">
    <location>
        <begin position="123"/>
        <end position="147"/>
    </location>
</feature>
<proteinExistence type="predicted"/>
<evidence type="ECO:0000256" key="1">
    <source>
        <dbReference type="SAM" id="Phobius"/>
    </source>
</evidence>
<keyword evidence="1" id="KW-0472">Membrane</keyword>
<feature type="transmembrane region" description="Helical" evidence="1">
    <location>
        <begin position="7"/>
        <end position="26"/>
    </location>
</feature>
<accession>A0A8B8F0M2</accession>